<evidence type="ECO:0000259" key="16">
    <source>
        <dbReference type="Pfam" id="PF22461"/>
    </source>
</evidence>
<keyword evidence="12" id="KW-0564">Palmitate</keyword>
<keyword evidence="10" id="KW-0626">Porin</keyword>
<keyword evidence="4" id="KW-1134">Transmembrane beta strand</keyword>
<evidence type="ECO:0000256" key="1">
    <source>
        <dbReference type="ARBA" id="ARBA00004571"/>
    </source>
</evidence>
<comment type="subcellular location">
    <subcellularLocation>
        <location evidence="1">Cell outer membrane</location>
        <topology evidence="1">Multi-pass membrane protein</topology>
    </subcellularLocation>
</comment>
<keyword evidence="14" id="KW-0449">Lipoprotein</keyword>
<dbReference type="InterPro" id="IPR054765">
    <property type="entry name" value="SLBB_dom"/>
</dbReference>
<comment type="caution">
    <text evidence="17">The sequence shown here is derived from an EMBL/GenBank/DDBJ whole genome shotgun (WGS) entry which is preliminary data.</text>
</comment>
<keyword evidence="13" id="KW-0998">Cell outer membrane</keyword>
<dbReference type="Gene3D" id="3.10.560.10">
    <property type="entry name" value="Outer membrane lipoprotein wza domain like"/>
    <property type="match status" value="2"/>
</dbReference>
<keyword evidence="9" id="KW-0406">Ion transport</keyword>
<keyword evidence="18" id="KW-1185">Reference proteome</keyword>
<evidence type="ECO:0000256" key="9">
    <source>
        <dbReference type="ARBA" id="ARBA00023065"/>
    </source>
</evidence>
<evidence type="ECO:0000256" key="12">
    <source>
        <dbReference type="ARBA" id="ARBA00023139"/>
    </source>
</evidence>
<dbReference type="GO" id="GO:0015288">
    <property type="term" value="F:porin activity"/>
    <property type="evidence" value="ECO:0007669"/>
    <property type="project" value="UniProtKB-KW"/>
</dbReference>
<keyword evidence="5" id="KW-0762">Sugar transport</keyword>
<dbReference type="Pfam" id="PF02563">
    <property type="entry name" value="Poly_export"/>
    <property type="match status" value="1"/>
</dbReference>
<evidence type="ECO:0000259" key="15">
    <source>
        <dbReference type="Pfam" id="PF02563"/>
    </source>
</evidence>
<keyword evidence="7" id="KW-0732">Signal</keyword>
<organism evidence="17 18">
    <name type="scientific">Ideonella livida</name>
    <dbReference type="NCBI Taxonomy" id="2707176"/>
    <lineage>
        <taxon>Bacteria</taxon>
        <taxon>Pseudomonadati</taxon>
        <taxon>Pseudomonadota</taxon>
        <taxon>Betaproteobacteria</taxon>
        <taxon>Burkholderiales</taxon>
        <taxon>Sphaerotilaceae</taxon>
        <taxon>Ideonella</taxon>
    </lineage>
</organism>
<dbReference type="GO" id="GO:0006811">
    <property type="term" value="P:monoatomic ion transport"/>
    <property type="evidence" value="ECO:0007669"/>
    <property type="project" value="UniProtKB-KW"/>
</dbReference>
<dbReference type="Proteomes" id="UP000484255">
    <property type="component" value="Unassembled WGS sequence"/>
</dbReference>
<evidence type="ECO:0000256" key="14">
    <source>
        <dbReference type="ARBA" id="ARBA00023288"/>
    </source>
</evidence>
<dbReference type="GO" id="GO:0009279">
    <property type="term" value="C:cell outer membrane"/>
    <property type="evidence" value="ECO:0007669"/>
    <property type="project" value="UniProtKB-SubCell"/>
</dbReference>
<dbReference type="Pfam" id="PF22461">
    <property type="entry name" value="SLBB_2"/>
    <property type="match status" value="2"/>
</dbReference>
<evidence type="ECO:0000256" key="11">
    <source>
        <dbReference type="ARBA" id="ARBA00023136"/>
    </source>
</evidence>
<evidence type="ECO:0000256" key="3">
    <source>
        <dbReference type="ARBA" id="ARBA00022448"/>
    </source>
</evidence>
<evidence type="ECO:0000256" key="6">
    <source>
        <dbReference type="ARBA" id="ARBA00022692"/>
    </source>
</evidence>
<dbReference type="InterPro" id="IPR049712">
    <property type="entry name" value="Poly_export"/>
</dbReference>
<protein>
    <submittedName>
        <fullName evidence="17">Polysaccharide export protein</fullName>
    </submittedName>
</protein>
<evidence type="ECO:0000313" key="17">
    <source>
        <dbReference type="EMBL" id="NDY91629.1"/>
    </source>
</evidence>
<dbReference type="Gene3D" id="3.30.1950.10">
    <property type="entry name" value="wza like domain"/>
    <property type="match status" value="1"/>
</dbReference>
<comment type="similarity">
    <text evidence="2">Belongs to the BexD/CtrA/VexA family.</text>
</comment>
<keyword evidence="6" id="KW-0812">Transmembrane</keyword>
<dbReference type="AlphaFoldDB" id="A0A7C9PH82"/>
<proteinExistence type="inferred from homology"/>
<gene>
    <name evidence="17" type="ORF">G3A44_10570</name>
</gene>
<feature type="domain" description="SLBB" evidence="16">
    <location>
        <begin position="267"/>
        <end position="363"/>
    </location>
</feature>
<dbReference type="PANTHER" id="PTHR33619">
    <property type="entry name" value="POLYSACCHARIDE EXPORT PROTEIN GFCE-RELATED"/>
    <property type="match status" value="1"/>
</dbReference>
<accession>A0A7C9PH82</accession>
<evidence type="ECO:0000256" key="10">
    <source>
        <dbReference type="ARBA" id="ARBA00023114"/>
    </source>
</evidence>
<feature type="domain" description="Polysaccharide export protein N-terminal" evidence="15">
    <location>
        <begin position="87"/>
        <end position="177"/>
    </location>
</feature>
<dbReference type="PANTHER" id="PTHR33619:SF3">
    <property type="entry name" value="POLYSACCHARIDE EXPORT PROTEIN GFCE-RELATED"/>
    <property type="match status" value="1"/>
</dbReference>
<keyword evidence="3" id="KW-0813">Transport</keyword>
<dbReference type="InterPro" id="IPR003715">
    <property type="entry name" value="Poly_export_N"/>
</dbReference>
<sequence length="394" mass="41359">MPLPAPTALLLSTVLTLLGLAGCSQMPRGGPHLEDIAPAAATAATAASRPAGPAVQLVPLNDAVVRHLAGRQRPPQLAQALPALRAEERVLRPGDAVEITLWESPPATLFGNGLADAPGAPATARSVLLPEQLIDLDGTVQVPFAGAVPAAGQTRQQLAAEIGRRLAGKANRPEALVRQTRHGAASVAVVGEVATSLRLPLTPARERLLDALAAAGGVRQPVHKITVQVSRDGHSVAMPLEQVIQDPRQNVLLQAGDVVTALYQTHSVSVLGATGRNDEIAFEAQGISLAQALARAGGLDDNRASPRGVFIFRYEAADALPWPQPPATGPDGRVPVVYQLDLSDPGSFFVMQHFPVRHQDVLYASNAPANELRKFMALVMSVAYPVFNLVNLSP</sequence>
<name>A0A7C9PH82_9BURK</name>
<dbReference type="GO" id="GO:0015159">
    <property type="term" value="F:polysaccharide transmembrane transporter activity"/>
    <property type="evidence" value="ECO:0007669"/>
    <property type="project" value="InterPro"/>
</dbReference>
<dbReference type="RefSeq" id="WP_163457475.1">
    <property type="nucleotide sequence ID" value="NZ_JAAGOH010000010.1"/>
</dbReference>
<evidence type="ECO:0000256" key="5">
    <source>
        <dbReference type="ARBA" id="ARBA00022597"/>
    </source>
</evidence>
<keyword evidence="11" id="KW-0472">Membrane</keyword>
<evidence type="ECO:0000256" key="4">
    <source>
        <dbReference type="ARBA" id="ARBA00022452"/>
    </source>
</evidence>
<evidence type="ECO:0000256" key="7">
    <source>
        <dbReference type="ARBA" id="ARBA00022729"/>
    </source>
</evidence>
<dbReference type="EMBL" id="JAAGOH010000010">
    <property type="protein sequence ID" value="NDY91629.1"/>
    <property type="molecule type" value="Genomic_DNA"/>
</dbReference>
<dbReference type="GO" id="GO:0046930">
    <property type="term" value="C:pore complex"/>
    <property type="evidence" value="ECO:0007669"/>
    <property type="project" value="UniProtKB-KW"/>
</dbReference>
<reference evidence="17 18" key="1">
    <citation type="submission" date="2020-02" db="EMBL/GenBank/DDBJ databases">
        <title>Ideonella bacterium strain TBM-1.</title>
        <authorList>
            <person name="Chen W.-M."/>
        </authorList>
    </citation>
    <scope>NUCLEOTIDE SEQUENCE [LARGE SCALE GENOMIC DNA]</scope>
    <source>
        <strain evidence="17 18">TBM-1</strain>
    </source>
</reference>
<evidence type="ECO:0000256" key="2">
    <source>
        <dbReference type="ARBA" id="ARBA00009450"/>
    </source>
</evidence>
<evidence type="ECO:0000256" key="13">
    <source>
        <dbReference type="ARBA" id="ARBA00023237"/>
    </source>
</evidence>
<evidence type="ECO:0000313" key="18">
    <source>
        <dbReference type="Proteomes" id="UP000484255"/>
    </source>
</evidence>
<evidence type="ECO:0000256" key="8">
    <source>
        <dbReference type="ARBA" id="ARBA00023047"/>
    </source>
</evidence>
<feature type="domain" description="SLBB" evidence="16">
    <location>
        <begin position="187"/>
        <end position="259"/>
    </location>
</feature>
<keyword evidence="8" id="KW-0625">Polysaccharide transport</keyword>